<evidence type="ECO:0000256" key="5">
    <source>
        <dbReference type="ARBA" id="ARBA00022692"/>
    </source>
</evidence>
<feature type="transmembrane region" description="Helical" evidence="9">
    <location>
        <begin position="263"/>
        <end position="295"/>
    </location>
</feature>
<keyword evidence="6 9" id="KW-1133">Transmembrane helix</keyword>
<dbReference type="OrthoDB" id="7947581at2"/>
<keyword evidence="11" id="KW-1185">Reference proteome</keyword>
<evidence type="ECO:0000313" key="10">
    <source>
        <dbReference type="EMBL" id="TDC72818.1"/>
    </source>
</evidence>
<accession>A0A4R4T6R4</accession>
<dbReference type="CDD" id="cd06579">
    <property type="entry name" value="TM_PBP1_transp_AraH_like"/>
    <property type="match status" value="1"/>
</dbReference>
<dbReference type="EMBL" id="SMKI01000227">
    <property type="protein sequence ID" value="TDC72818.1"/>
    <property type="molecule type" value="Genomic_DNA"/>
</dbReference>
<dbReference type="GO" id="GO:0005886">
    <property type="term" value="C:plasma membrane"/>
    <property type="evidence" value="ECO:0007669"/>
    <property type="project" value="UniProtKB-SubCell"/>
</dbReference>
<evidence type="ECO:0000313" key="11">
    <source>
        <dbReference type="Proteomes" id="UP000295345"/>
    </source>
</evidence>
<feature type="transmembrane region" description="Helical" evidence="9">
    <location>
        <begin position="61"/>
        <end position="81"/>
    </location>
</feature>
<evidence type="ECO:0000256" key="9">
    <source>
        <dbReference type="SAM" id="Phobius"/>
    </source>
</evidence>
<feature type="transmembrane region" description="Helical" evidence="9">
    <location>
        <begin position="315"/>
        <end position="334"/>
    </location>
</feature>
<dbReference type="InterPro" id="IPR001851">
    <property type="entry name" value="ABC_transp_permease"/>
</dbReference>
<evidence type="ECO:0000256" key="1">
    <source>
        <dbReference type="ARBA" id="ARBA00004651"/>
    </source>
</evidence>
<dbReference type="RefSeq" id="WP_132819606.1">
    <property type="nucleotide sequence ID" value="NZ_SMKI01000227.1"/>
</dbReference>
<organism evidence="10 11">
    <name type="scientific">Streptomyces hainanensis</name>
    <dbReference type="NCBI Taxonomy" id="402648"/>
    <lineage>
        <taxon>Bacteria</taxon>
        <taxon>Bacillati</taxon>
        <taxon>Actinomycetota</taxon>
        <taxon>Actinomycetes</taxon>
        <taxon>Kitasatosporales</taxon>
        <taxon>Streptomycetaceae</taxon>
        <taxon>Streptomyces</taxon>
    </lineage>
</organism>
<keyword evidence="2" id="KW-0813">Transport</keyword>
<keyword evidence="5 9" id="KW-0812">Transmembrane</keyword>
<comment type="subcellular location">
    <subcellularLocation>
        <location evidence="1">Cell membrane</location>
        <topology evidence="1">Multi-pass membrane protein</topology>
    </subcellularLocation>
</comment>
<dbReference type="Pfam" id="PF02653">
    <property type="entry name" value="BPD_transp_2"/>
    <property type="match status" value="1"/>
</dbReference>
<protein>
    <recommendedName>
        <fullName evidence="8">Autoinducer 2 import system permease protein LsrD</fullName>
    </recommendedName>
</protein>
<name>A0A4R4T6R4_9ACTN</name>
<keyword evidence="3" id="KW-1003">Cell membrane</keyword>
<feature type="transmembrane region" description="Helical" evidence="9">
    <location>
        <begin position="112"/>
        <end position="131"/>
    </location>
</feature>
<feature type="transmembrane region" description="Helical" evidence="9">
    <location>
        <begin position="232"/>
        <end position="251"/>
    </location>
</feature>
<feature type="transmembrane region" description="Helical" evidence="9">
    <location>
        <begin position="137"/>
        <end position="158"/>
    </location>
</feature>
<keyword evidence="4" id="KW-0997">Cell inner membrane</keyword>
<evidence type="ECO:0000256" key="4">
    <source>
        <dbReference type="ARBA" id="ARBA00022519"/>
    </source>
</evidence>
<evidence type="ECO:0000256" key="6">
    <source>
        <dbReference type="ARBA" id="ARBA00022989"/>
    </source>
</evidence>
<comment type="caution">
    <text evidence="10">The sequence shown here is derived from an EMBL/GenBank/DDBJ whole genome shotgun (WGS) entry which is preliminary data.</text>
</comment>
<evidence type="ECO:0000256" key="3">
    <source>
        <dbReference type="ARBA" id="ARBA00022475"/>
    </source>
</evidence>
<evidence type="ECO:0000256" key="7">
    <source>
        <dbReference type="ARBA" id="ARBA00023136"/>
    </source>
</evidence>
<dbReference type="PANTHER" id="PTHR32196">
    <property type="entry name" value="ABC TRANSPORTER PERMEASE PROTEIN YPHD-RELATED-RELATED"/>
    <property type="match status" value="1"/>
</dbReference>
<dbReference type="GO" id="GO:0022857">
    <property type="term" value="F:transmembrane transporter activity"/>
    <property type="evidence" value="ECO:0007669"/>
    <property type="project" value="InterPro"/>
</dbReference>
<dbReference type="AlphaFoldDB" id="A0A4R4T6R4"/>
<sequence length="344" mass="35311">MVRDTLYARSQDAPADRGTARTNRLAALVRWETAVVLALLLVVVGASLGVDGFADGRNAEFLLLDAVAVLLIALPVTLVVITGEIDLSVASTLGLCSAVMGQLWLSGWPLELIVVAAIALGAVLGAVNGLFVTGFGLPSLAVTIGTLAAYRGLAFVVLGDQAVADFPTDWTRAAADTVAGGALPWAMVIALVLAVGFGVTLHLTPFGRQLYAIGNNAQAAAFTGIPVARAKFWLFVASGAVAGLAGVYWTLRYASARADNGEGLELSVVAAVLLGGVSIFGGRGTLLGVLAGVLLLATLRNALQLADVRADTLDIVTGVLLIASVVVPNVVALARARRRRGRPT</sequence>
<gene>
    <name evidence="10" type="ORF">E1283_20730</name>
</gene>
<reference evidence="10 11" key="1">
    <citation type="submission" date="2019-03" db="EMBL/GenBank/DDBJ databases">
        <title>Draft genome sequences of novel Actinobacteria.</title>
        <authorList>
            <person name="Sahin N."/>
            <person name="Ay H."/>
            <person name="Saygin H."/>
        </authorList>
    </citation>
    <scope>NUCLEOTIDE SEQUENCE [LARGE SCALE GENOMIC DNA]</scope>
    <source>
        <strain evidence="10 11">DSM 41900</strain>
    </source>
</reference>
<keyword evidence="7 9" id="KW-0472">Membrane</keyword>
<feature type="transmembrane region" description="Helical" evidence="9">
    <location>
        <begin position="178"/>
        <end position="201"/>
    </location>
</feature>
<evidence type="ECO:0000256" key="2">
    <source>
        <dbReference type="ARBA" id="ARBA00022448"/>
    </source>
</evidence>
<feature type="transmembrane region" description="Helical" evidence="9">
    <location>
        <begin position="34"/>
        <end position="54"/>
    </location>
</feature>
<proteinExistence type="predicted"/>
<dbReference type="PANTHER" id="PTHR32196:SF71">
    <property type="entry name" value="AUTOINDUCER 2 IMPORT SYSTEM PERMEASE PROTEIN LSRD"/>
    <property type="match status" value="1"/>
</dbReference>
<dbReference type="Proteomes" id="UP000295345">
    <property type="component" value="Unassembled WGS sequence"/>
</dbReference>
<evidence type="ECO:0000256" key="8">
    <source>
        <dbReference type="ARBA" id="ARBA00039381"/>
    </source>
</evidence>